<evidence type="ECO:0000313" key="10">
    <source>
        <dbReference type="EMBL" id="CAL4804093.1"/>
    </source>
</evidence>
<dbReference type="EMBL" id="CAMXCT020006601">
    <property type="protein sequence ID" value="CAL1170156.1"/>
    <property type="molecule type" value="Genomic_DNA"/>
</dbReference>
<accession>A0A9P1GK20</accession>
<protein>
    <submittedName>
        <fullName evidence="9">Uncharacterized protein</fullName>
    </submittedName>
</protein>
<dbReference type="PANTHER" id="PTHR30509">
    <property type="entry name" value="P-HYDROXYBENZOIC ACID EFFLUX PUMP SUBUNIT-RELATED"/>
    <property type="match status" value="1"/>
</dbReference>
<name>A0A9P1GK20_9DINO</name>
<dbReference type="EMBL" id="CAMXCT030006601">
    <property type="protein sequence ID" value="CAL4804093.1"/>
    <property type="molecule type" value="Genomic_DNA"/>
</dbReference>
<evidence type="ECO:0000256" key="2">
    <source>
        <dbReference type="ARBA" id="ARBA00022475"/>
    </source>
</evidence>
<reference evidence="9" key="1">
    <citation type="submission" date="2022-10" db="EMBL/GenBank/DDBJ databases">
        <authorList>
            <person name="Chen Y."/>
            <person name="Dougan E. K."/>
            <person name="Chan C."/>
            <person name="Rhodes N."/>
            <person name="Thang M."/>
        </authorList>
    </citation>
    <scope>NUCLEOTIDE SEQUENCE</scope>
</reference>
<comment type="subcellular location">
    <subcellularLocation>
        <location evidence="1">Cell membrane</location>
        <topology evidence="1">Multi-pass membrane protein</topology>
    </subcellularLocation>
</comment>
<dbReference type="PANTHER" id="PTHR30509:SF9">
    <property type="entry name" value="MULTIDRUG RESISTANCE PROTEIN MDTO"/>
    <property type="match status" value="1"/>
</dbReference>
<reference evidence="10 11" key="2">
    <citation type="submission" date="2024-05" db="EMBL/GenBank/DDBJ databases">
        <authorList>
            <person name="Chen Y."/>
            <person name="Shah S."/>
            <person name="Dougan E. K."/>
            <person name="Thang M."/>
            <person name="Chan C."/>
        </authorList>
    </citation>
    <scope>NUCLEOTIDE SEQUENCE [LARGE SCALE GENOMIC DNA]</scope>
</reference>
<comment type="caution">
    <text evidence="9">The sequence shown here is derived from an EMBL/GenBank/DDBJ whole genome shotgun (WGS) entry which is preliminary data.</text>
</comment>
<evidence type="ECO:0000256" key="7">
    <source>
        <dbReference type="SAM" id="Phobius"/>
    </source>
</evidence>
<sequence length="1086" mass="116286">MLSRPTSHALRTSLGCCLASCLVLIPSLRQCFSVQVQPLLQTAAIMTLFCSGCSLEETSFLCFESVLGTALAILNATAIGHFIQDSETWVIVVSVAFVAIACLLPLSETSKQYTVGLTAYFTMDLLASNSGGQGEIHVLFMCLEYMSVSLLGSLCALLVYSVPLPGLPDTRALKSGAVAFKEIVEGCAEVVKEATEAFLFIGAGDAWRALGQQRLSDLSETLAGAKCTAEYENLSPLAVWRNLRHDGRLQSERQHLQQETAFSAAAETIDVCCLLCELAAKPHGTDLGAEAALVRGAAEESIRGVALDAAALLRDFGRADFGAAALGESNATATRRKILLEAARSALQKSRNAAQEILNLRHFQSHDAMLGTNSFASARSEMASFLFLVHVLATELLQSESSFLRKALKQRDGSRILAGDEEEGLASLTGFSTWHLSRESRTTAEFRHLTSPLLPRRGSSSSVNAAPPTCYDLLAAISSKLHTAVSLRWRCSLKVSLSYCLGLILDFNNGLGGVMVCTVSYLCSYGSQYSGGSLRRAISRGVGVSAGATVGSVLRTLCIWSRDLPGTWDLSIVVTLLIILGWTFLSTLVNFRGGPYAYAGFCAAFTAIKFLSSTGPGGVLQLSATITSCMWACLLVVLVETCVLPVDARDLLQGRVVAALMGVRAVLPALVSADESLVKNVKEDYGPYGSGPGAGVSSWPDLTERLKKVGAYEKYLEWREGYMRWRMGESNGAKGEIVVDTKAAPMAPKAPNAKLSKAKLLRDDSDLGTFQPRDPAPHLASKNLEENTPKEGVQLMMAPVKGDIVADMPEVAAVLHPVAVPSLKELLSEEGDWQRQESESRGKPMTVSLASIQEVLDEIRDALAPIEELALQAAERLDGLKLDGNAWCSLADRLRIMRLWLSVLGRIAKRLGHGCSLTDLIGADNTAAAEDLLNTVRATLAAAVSSVAGDVPLAAECAKLEVRLRSSRQGLLAALGRHASQGRSELAAEVLALSAGHALMALLADAGRCLALSVRMASSAEDEASPSPYESPLPRETSISMLPDLTERLKQQGQYEKYVKWRDGYRQWRSGGISGSKGEIVENSTT</sequence>
<proteinExistence type="predicted"/>
<dbReference type="EMBL" id="CAMXCT010006601">
    <property type="protein sequence ID" value="CAI4016781.1"/>
    <property type="molecule type" value="Genomic_DNA"/>
</dbReference>
<evidence type="ECO:0000256" key="8">
    <source>
        <dbReference type="SAM" id="SignalP"/>
    </source>
</evidence>
<evidence type="ECO:0000256" key="6">
    <source>
        <dbReference type="SAM" id="MobiDB-lite"/>
    </source>
</evidence>
<dbReference type="Proteomes" id="UP001152797">
    <property type="component" value="Unassembled WGS sequence"/>
</dbReference>
<dbReference type="OrthoDB" id="424577at2759"/>
<keyword evidence="5 7" id="KW-0472">Membrane</keyword>
<feature type="chain" id="PRO_5043273072" evidence="8">
    <location>
        <begin position="34"/>
        <end position="1086"/>
    </location>
</feature>
<keyword evidence="11" id="KW-1185">Reference proteome</keyword>
<evidence type="ECO:0000313" key="9">
    <source>
        <dbReference type="EMBL" id="CAI4016781.1"/>
    </source>
</evidence>
<keyword evidence="2" id="KW-1003">Cell membrane</keyword>
<gene>
    <name evidence="9" type="ORF">C1SCF055_LOCUS41483</name>
</gene>
<evidence type="ECO:0000256" key="1">
    <source>
        <dbReference type="ARBA" id="ARBA00004651"/>
    </source>
</evidence>
<organism evidence="9">
    <name type="scientific">Cladocopium goreaui</name>
    <dbReference type="NCBI Taxonomy" id="2562237"/>
    <lineage>
        <taxon>Eukaryota</taxon>
        <taxon>Sar</taxon>
        <taxon>Alveolata</taxon>
        <taxon>Dinophyceae</taxon>
        <taxon>Suessiales</taxon>
        <taxon>Symbiodiniaceae</taxon>
        <taxon>Cladocopium</taxon>
    </lineage>
</organism>
<evidence type="ECO:0000313" key="11">
    <source>
        <dbReference type="Proteomes" id="UP001152797"/>
    </source>
</evidence>
<evidence type="ECO:0000256" key="5">
    <source>
        <dbReference type="ARBA" id="ARBA00023136"/>
    </source>
</evidence>
<keyword evidence="3 7" id="KW-0812">Transmembrane</keyword>
<feature type="transmembrane region" description="Helical" evidence="7">
    <location>
        <begin position="570"/>
        <end position="589"/>
    </location>
</feature>
<dbReference type="GO" id="GO:0005886">
    <property type="term" value="C:plasma membrane"/>
    <property type="evidence" value="ECO:0007669"/>
    <property type="project" value="UniProtKB-SubCell"/>
</dbReference>
<evidence type="ECO:0000256" key="3">
    <source>
        <dbReference type="ARBA" id="ARBA00022692"/>
    </source>
</evidence>
<evidence type="ECO:0000256" key="4">
    <source>
        <dbReference type="ARBA" id="ARBA00022989"/>
    </source>
</evidence>
<feature type="region of interest" description="Disordered" evidence="6">
    <location>
        <begin position="765"/>
        <end position="787"/>
    </location>
</feature>
<feature type="transmembrane region" description="Helical" evidence="7">
    <location>
        <begin position="595"/>
        <end position="612"/>
    </location>
</feature>
<keyword evidence="8" id="KW-0732">Signal</keyword>
<keyword evidence="4 7" id="KW-1133">Transmembrane helix</keyword>
<feature type="signal peptide" evidence="8">
    <location>
        <begin position="1"/>
        <end position="33"/>
    </location>
</feature>
<dbReference type="AlphaFoldDB" id="A0A9P1GK20"/>